<gene>
    <name evidence="1" type="ORF">KAK06_22070</name>
</gene>
<evidence type="ECO:0000313" key="1">
    <source>
        <dbReference type="EMBL" id="MBQ0961643.1"/>
    </source>
</evidence>
<dbReference type="Gene3D" id="3.40.1090.10">
    <property type="entry name" value="Cytosolic phospholipase A2 catalytic domain"/>
    <property type="match status" value="1"/>
</dbReference>
<proteinExistence type="predicted"/>
<organism evidence="1 2">
    <name type="scientific">Ideonella aquatica</name>
    <dbReference type="NCBI Taxonomy" id="2824119"/>
    <lineage>
        <taxon>Bacteria</taxon>
        <taxon>Pseudomonadati</taxon>
        <taxon>Pseudomonadota</taxon>
        <taxon>Betaproteobacteria</taxon>
        <taxon>Burkholderiales</taxon>
        <taxon>Sphaerotilaceae</taxon>
        <taxon>Ideonella</taxon>
    </lineage>
</organism>
<evidence type="ECO:0008006" key="3">
    <source>
        <dbReference type="Google" id="ProtNLM"/>
    </source>
</evidence>
<keyword evidence="2" id="KW-1185">Reference proteome</keyword>
<name>A0A940YTN3_9BURK</name>
<evidence type="ECO:0000313" key="2">
    <source>
        <dbReference type="Proteomes" id="UP000678374"/>
    </source>
</evidence>
<comment type="caution">
    <text evidence="1">The sequence shown here is derived from an EMBL/GenBank/DDBJ whole genome shotgun (WGS) entry which is preliminary data.</text>
</comment>
<dbReference type="EMBL" id="JAGQDE010000034">
    <property type="protein sequence ID" value="MBQ0961643.1"/>
    <property type="molecule type" value="Genomic_DNA"/>
</dbReference>
<accession>A0A940YTN3</accession>
<reference evidence="1" key="1">
    <citation type="submission" date="2021-04" db="EMBL/GenBank/DDBJ databases">
        <title>The genome sequence of Ideonella sp. 4Y11.</title>
        <authorList>
            <person name="Liu Y."/>
        </authorList>
    </citation>
    <scope>NUCLEOTIDE SEQUENCE</scope>
    <source>
        <strain evidence="1">4Y11</strain>
    </source>
</reference>
<dbReference type="Proteomes" id="UP000678374">
    <property type="component" value="Unassembled WGS sequence"/>
</dbReference>
<dbReference type="AlphaFoldDB" id="A0A940YTN3"/>
<dbReference type="RefSeq" id="WP_210804329.1">
    <property type="nucleotide sequence ID" value="NZ_JAGQDE010000034.1"/>
</dbReference>
<protein>
    <recommendedName>
        <fullName evidence="3">PNPLA domain-containing protein</fullName>
    </recommendedName>
</protein>
<sequence>MIASICTFWATMMSLFFVVLPQRLGAPSLAAAPFLLVLIFGHSVDNHKIPSLASQPDPKSLFSENSKSLSQCFRTERLETTNELDLRLLNWINARTIKQGESTAEETIPLIIATSSGGGIRAAEFTAKSLNQLDRRTNGKFGDYIFAASTVSGASLGIATWAKARAIFGPGREMASLELLNRFYSHDFFGPVIGGMLLHDAAQLLFPAKIPGATRDQILEESWNLAWSAAIASFASEGIQSSTEGLGRLTDLGNIEPPLIIFNATEINSGKRFLVSGTALSNAWHPDAYIARSRCSLHGIRDMPLATAIHLSARFTFLSPAATIVSSPDKWAWEAYFARQWEWHGWGDEDHDWPSVPSVIWGQVVDGGYVENFGATTALETIKAIRDSWRRLRASGRLSNRIKLHILGLSLVNDPLDLGNDPLDREYLLYQAATNSPYPSIANDGESSDIQPSGERRFGSIWPAARSYDTRELRAMMGETTPIDSLIDNSLMKTESLVPIDAVLSAREARGLTAERQMKDYLQEMRIDDGIKDNSIGSWVDVRLGRLLRDSNSPKSGSDSLIIDRPSVGYGSRTFPNPQLAWRLSESSRDAILKALTARPDSPGRYTEWDDIQKAIDLFQSICEKSVSCSSNRGNRQ</sequence>